<keyword evidence="1" id="KW-0812">Transmembrane</keyword>
<protein>
    <submittedName>
        <fullName evidence="5">ABC transporter</fullName>
    </submittedName>
    <submittedName>
        <fullName evidence="4">ABC-type uncharacterized transport system involved in gliding motility, auxiliary component</fullName>
    </submittedName>
</protein>
<evidence type="ECO:0000259" key="3">
    <source>
        <dbReference type="Pfam" id="PF23357"/>
    </source>
</evidence>
<dbReference type="Proteomes" id="UP000198740">
    <property type="component" value="Unassembled WGS sequence"/>
</dbReference>
<accession>A0A1H1IEY8</accession>
<keyword evidence="1" id="KW-0472">Membrane</keyword>
<reference evidence="5 7" key="2">
    <citation type="submission" date="2019-06" db="EMBL/GenBank/DDBJ databases">
        <title>Pseudomonas bimorpha sp. nov. isolated from bovine raw milk and skim milk concentrate.</title>
        <authorList>
            <person name="Hofmann K."/>
            <person name="Huptas C."/>
            <person name="Doll E."/>
            <person name="Scherer S."/>
            <person name="Wenning M."/>
        </authorList>
    </citation>
    <scope>NUCLEOTIDE SEQUENCE [LARGE SCALE GENOMIC DNA]</scope>
    <source>
        <strain evidence="5 7">DSM 17515</strain>
    </source>
</reference>
<evidence type="ECO:0000256" key="1">
    <source>
        <dbReference type="SAM" id="Phobius"/>
    </source>
</evidence>
<organism evidence="5 7">
    <name type="scientific">Pseudomonas grimontii</name>
    <dbReference type="NCBI Taxonomy" id="129847"/>
    <lineage>
        <taxon>Bacteria</taxon>
        <taxon>Pseudomonadati</taxon>
        <taxon>Pseudomonadota</taxon>
        <taxon>Gammaproteobacteria</taxon>
        <taxon>Pseudomonadales</taxon>
        <taxon>Pseudomonadaceae</taxon>
        <taxon>Pseudomonas</taxon>
    </lineage>
</organism>
<dbReference type="Pfam" id="PF23357">
    <property type="entry name" value="DUF7088"/>
    <property type="match status" value="1"/>
</dbReference>
<evidence type="ECO:0000313" key="5">
    <source>
        <dbReference type="EMBL" id="TWR60283.1"/>
    </source>
</evidence>
<comment type="caution">
    <text evidence="5">The sequence shown here is derived from an EMBL/GenBank/DDBJ whole genome shotgun (WGS) entry which is preliminary data.</text>
</comment>
<dbReference type="Proteomes" id="UP000317267">
    <property type="component" value="Unassembled WGS sequence"/>
</dbReference>
<dbReference type="EMBL" id="VFES01000022">
    <property type="protein sequence ID" value="TWR60283.1"/>
    <property type="molecule type" value="Genomic_DNA"/>
</dbReference>
<dbReference type="RefSeq" id="WP_090407342.1">
    <property type="nucleotide sequence ID" value="NZ_FNKM01000002.1"/>
</dbReference>
<dbReference type="InterPro" id="IPR055396">
    <property type="entry name" value="DUF7088"/>
</dbReference>
<feature type="domain" description="ABC-type uncharacterised transport system" evidence="2">
    <location>
        <begin position="168"/>
        <end position="438"/>
    </location>
</feature>
<name>A0A1H1IEY8_9PSED</name>
<dbReference type="InterPro" id="IPR019196">
    <property type="entry name" value="ABC_transp_unknown"/>
</dbReference>
<dbReference type="Pfam" id="PF09822">
    <property type="entry name" value="ABC_transp_aux"/>
    <property type="match status" value="1"/>
</dbReference>
<feature type="transmembrane region" description="Helical" evidence="1">
    <location>
        <begin position="544"/>
        <end position="566"/>
    </location>
</feature>
<proteinExistence type="predicted"/>
<sequence length="581" mass="64972">MRPTLRPGMTLTVIWLLFLAFNLVWVGKLPDIRWDFSQEKTHTLSPQVRQLLASLEHPLDLYYFNAKNDPERSYALKRYGKRIKDRLQEYEKAAKGMINLHLIDPVPFSEDAYKARLFGLDDTAGFMGLIGTRAGHGAQRIGSFSLDREPLLEYEISHLIYKLQHPERPVIGLLSGLEMGESAGRLLGELRRHFSLINLEATAKGVPEQVKTLMVVHPQALPAQSLYEIEQFVLRGGKLMVFIDPVSEQSLGITSAPSRLAELLAAWGIEMPADKFLVDHRYAASQAPEPGELTVQYPVRLNLPRQAMNTYDISTWKLNTVTVSSSGALFGSKKARTTLTPLLQSSGQSELLETNRFASAIEVDSTTDEASPRAQQHVIAARIEGPAYSAFPDGIEGTPTGLQEAAQIHVVVVADTDLLMDQFNSSAPDSNALFILNTLDNLAAGDALTNIRPRAPADTSPHKLERMRHSAEQAYGQRAIELERRLLRTEQEWQMLNPMTVPLGSQSVDTNNQLVALNKERLRLPMELHALRAETYAQVHRLEFAIKMVATLAIPLMLCLVAWMVFLGNRRRRLQAEVVLH</sequence>
<keyword evidence="1" id="KW-1133">Transmembrane helix</keyword>
<evidence type="ECO:0000313" key="7">
    <source>
        <dbReference type="Proteomes" id="UP000317267"/>
    </source>
</evidence>
<reference evidence="4 6" key="1">
    <citation type="submission" date="2016-10" db="EMBL/GenBank/DDBJ databases">
        <authorList>
            <person name="Varghese N."/>
            <person name="Submissions S."/>
        </authorList>
    </citation>
    <scope>NUCLEOTIDE SEQUENCE [LARGE SCALE GENOMIC DNA]</scope>
    <source>
        <strain evidence="4 6">BS2976</strain>
    </source>
</reference>
<feature type="domain" description="DUF7088" evidence="3">
    <location>
        <begin position="38"/>
        <end position="123"/>
    </location>
</feature>
<evidence type="ECO:0000313" key="4">
    <source>
        <dbReference type="EMBL" id="SDR36184.1"/>
    </source>
</evidence>
<evidence type="ECO:0000313" key="6">
    <source>
        <dbReference type="Proteomes" id="UP000198740"/>
    </source>
</evidence>
<gene>
    <name evidence="5" type="ORF">FIV39_26570</name>
    <name evidence="4" type="ORF">SAMN04490186_5597</name>
</gene>
<keyword evidence="6" id="KW-1185">Reference proteome</keyword>
<dbReference type="OrthoDB" id="9777219at2"/>
<dbReference type="EMBL" id="FNKM01000002">
    <property type="protein sequence ID" value="SDR36184.1"/>
    <property type="molecule type" value="Genomic_DNA"/>
</dbReference>
<dbReference type="AlphaFoldDB" id="A0A1H1IEY8"/>
<evidence type="ECO:0000259" key="2">
    <source>
        <dbReference type="Pfam" id="PF09822"/>
    </source>
</evidence>